<dbReference type="CDD" id="cd00033">
    <property type="entry name" value="CCP"/>
    <property type="match status" value="1"/>
</dbReference>
<keyword evidence="1" id="KW-0732">Signal</keyword>
<keyword evidence="3 4" id="KW-1015">Disulfide bond</keyword>
<dbReference type="Gene3D" id="2.10.70.10">
    <property type="entry name" value="Complement Module, domain 1"/>
    <property type="match status" value="1"/>
</dbReference>
<dbReference type="PANTHER" id="PTHR45656:SF4">
    <property type="entry name" value="PROTEIN CBR-CLEC-78"/>
    <property type="match status" value="1"/>
</dbReference>
<reference evidence="7" key="1">
    <citation type="journal article" date="2011" name="Toxicon">
        <title>The tale of a resting gland: transcriptome of a replete venom gland from the scorpion Hottentotta judaicus.</title>
        <authorList>
            <person name="Morgenstern D."/>
            <person name="Rohde B.H."/>
            <person name="King G.F."/>
            <person name="Tal T."/>
            <person name="Sher D."/>
            <person name="Zlotkin E."/>
        </authorList>
    </citation>
    <scope>NUCLEOTIDE SEQUENCE</scope>
    <source>
        <tissue evidence="7">Telson</tissue>
    </source>
</reference>
<dbReference type="SUPFAM" id="SSF57535">
    <property type="entry name" value="Complement control module/SCR domain"/>
    <property type="match status" value="1"/>
</dbReference>
<dbReference type="AlphaFoldDB" id="F1CIX6"/>
<dbReference type="PANTHER" id="PTHR45656">
    <property type="entry name" value="PROTEIN CBR-CLEC-78"/>
    <property type="match status" value="1"/>
</dbReference>
<evidence type="ECO:0000256" key="4">
    <source>
        <dbReference type="PROSITE-ProRule" id="PRU00302"/>
    </source>
</evidence>
<dbReference type="Gene3D" id="2.60.120.290">
    <property type="entry name" value="Spermadhesin, CUB domain"/>
    <property type="match status" value="1"/>
</dbReference>
<evidence type="ECO:0000256" key="3">
    <source>
        <dbReference type="ARBA" id="ARBA00023157"/>
    </source>
</evidence>
<keyword evidence="4" id="KW-0768">Sushi</keyword>
<feature type="non-terminal residue" evidence="7">
    <location>
        <position position="205"/>
    </location>
</feature>
<proteinExistence type="evidence at transcript level"/>
<dbReference type="PROSITE" id="PS50923">
    <property type="entry name" value="SUSHI"/>
    <property type="match status" value="1"/>
</dbReference>
<dbReference type="InterPro" id="IPR035914">
    <property type="entry name" value="Sperma_CUB_dom_sf"/>
</dbReference>
<dbReference type="SMART" id="SM00032">
    <property type="entry name" value="CCP"/>
    <property type="match status" value="1"/>
</dbReference>
<dbReference type="InterPro" id="IPR051277">
    <property type="entry name" value="SEZ6_CSMD_C4BPB_Regulators"/>
</dbReference>
<dbReference type="EMBL" id="HQ288082">
    <property type="protein sequence ID" value="ADY39507.1"/>
    <property type="molecule type" value="mRNA"/>
</dbReference>
<feature type="disulfide bond" evidence="4">
    <location>
        <begin position="145"/>
        <end position="172"/>
    </location>
</feature>
<dbReference type="InterPro" id="IPR000436">
    <property type="entry name" value="Sushi_SCR_CCP_dom"/>
</dbReference>
<feature type="domain" description="CUB" evidence="5">
    <location>
        <begin position="1"/>
        <end position="115"/>
    </location>
</feature>
<evidence type="ECO:0000259" key="5">
    <source>
        <dbReference type="PROSITE" id="PS01180"/>
    </source>
</evidence>
<dbReference type="PROSITE" id="PS01180">
    <property type="entry name" value="CUB"/>
    <property type="match status" value="1"/>
</dbReference>
<feature type="non-terminal residue" evidence="7">
    <location>
        <position position="1"/>
    </location>
</feature>
<protein>
    <submittedName>
        <fullName evidence="7">Putative C4b-binding protein beta chain</fullName>
    </submittedName>
</protein>
<name>F1CIX6_HOTJU</name>
<dbReference type="InterPro" id="IPR000859">
    <property type="entry name" value="CUB_dom"/>
</dbReference>
<dbReference type="SUPFAM" id="SSF49854">
    <property type="entry name" value="Spermadhesin, CUB domain"/>
    <property type="match status" value="1"/>
</dbReference>
<dbReference type="Pfam" id="PF00084">
    <property type="entry name" value="Sushi"/>
    <property type="match status" value="1"/>
</dbReference>
<evidence type="ECO:0000259" key="6">
    <source>
        <dbReference type="PROSITE" id="PS50923"/>
    </source>
</evidence>
<keyword evidence="2" id="KW-0677">Repeat</keyword>
<evidence type="ECO:0000313" key="7">
    <source>
        <dbReference type="EMBL" id="ADY39507.1"/>
    </source>
</evidence>
<evidence type="ECO:0000256" key="1">
    <source>
        <dbReference type="ARBA" id="ARBA00022729"/>
    </source>
</evidence>
<evidence type="ECO:0000256" key="2">
    <source>
        <dbReference type="ARBA" id="ARBA00022737"/>
    </source>
</evidence>
<comment type="caution">
    <text evidence="4">Lacks conserved residue(s) required for the propagation of feature annotation.</text>
</comment>
<feature type="domain" description="Sushi" evidence="6">
    <location>
        <begin position="117"/>
        <end position="174"/>
    </location>
</feature>
<sequence>TIYREAGAGAIAHPGYPIRILIPPAPCRWEIETKAGHIQATLTYLRNPGGNKPERATRLSLYDGSTSEPVSLPNHRVDQTFNFTTRSNKLIVQYSSAQERREGGRLGFYLEYWAVESSCSDPGPPINGEVVAYGLTVGSIISFSCYSGYVLVGESHAECLSSGRWSAAKPTCQGPVSSPFETLMTASNRSDTVTSNFTDVSLPSS</sequence>
<dbReference type="InterPro" id="IPR035976">
    <property type="entry name" value="Sushi/SCR/CCP_sf"/>
</dbReference>
<accession>F1CIX6</accession>
<organism evidence="7">
    <name type="scientific">Hottentotta judaicus</name>
    <name type="common">Black scorpion</name>
    <name type="synonym">Buthotus judaicus</name>
    <dbReference type="NCBI Taxonomy" id="6863"/>
    <lineage>
        <taxon>Eukaryota</taxon>
        <taxon>Metazoa</taxon>
        <taxon>Ecdysozoa</taxon>
        <taxon>Arthropoda</taxon>
        <taxon>Chelicerata</taxon>
        <taxon>Arachnida</taxon>
        <taxon>Scorpiones</taxon>
        <taxon>Buthida</taxon>
        <taxon>Buthoidea</taxon>
        <taxon>Buthidae</taxon>
        <taxon>Hottentotta</taxon>
    </lineage>
</organism>